<evidence type="ECO:0000313" key="1">
    <source>
        <dbReference type="EMBL" id="GAK56140.1"/>
    </source>
</evidence>
<evidence type="ECO:0000313" key="2">
    <source>
        <dbReference type="Proteomes" id="UP000030661"/>
    </source>
</evidence>
<name>A0A081BUY5_VECG1</name>
<sequence>MHAVRIKEIVTPEGITIPINKVQRFQGKRVDIIILPDIEVEAPPRVRTPSLKNAIAEVFAQYQDVAPYQQIDPRQWEREIRNEW</sequence>
<dbReference type="AlphaFoldDB" id="A0A081BUY5"/>
<dbReference type="STRING" id="1499967.U27_03102"/>
<gene>
    <name evidence="1" type="ORF">U27_03102</name>
</gene>
<protein>
    <submittedName>
        <fullName evidence="1">Uncharacterized protein</fullName>
    </submittedName>
</protein>
<accession>A0A081BUY5</accession>
<dbReference type="HOGENOM" id="CLU_2520846_0_0_0"/>
<organism evidence="1">
    <name type="scientific">Vecturithrix granuli</name>
    <dbReference type="NCBI Taxonomy" id="1499967"/>
    <lineage>
        <taxon>Bacteria</taxon>
        <taxon>Candidatus Moduliflexota</taxon>
        <taxon>Candidatus Vecturitrichia</taxon>
        <taxon>Candidatus Vecturitrichales</taxon>
        <taxon>Candidatus Vecturitrichaceae</taxon>
        <taxon>Candidatus Vecturithrix</taxon>
    </lineage>
</organism>
<proteinExistence type="predicted"/>
<dbReference type="Proteomes" id="UP000030661">
    <property type="component" value="Unassembled WGS sequence"/>
</dbReference>
<reference evidence="1" key="1">
    <citation type="journal article" date="2015" name="PeerJ">
        <title>First genomic representation of candidate bacterial phylum KSB3 points to enhanced environmental sensing as a trigger of wastewater bulking.</title>
        <authorList>
            <person name="Sekiguchi Y."/>
            <person name="Ohashi A."/>
            <person name="Parks D.H."/>
            <person name="Yamauchi T."/>
            <person name="Tyson G.W."/>
            <person name="Hugenholtz P."/>
        </authorList>
    </citation>
    <scope>NUCLEOTIDE SEQUENCE [LARGE SCALE GENOMIC DNA]</scope>
</reference>
<keyword evidence="2" id="KW-1185">Reference proteome</keyword>
<dbReference type="EMBL" id="DF820464">
    <property type="protein sequence ID" value="GAK56140.1"/>
    <property type="molecule type" value="Genomic_DNA"/>
</dbReference>